<feature type="transmembrane region" description="Helical" evidence="1">
    <location>
        <begin position="7"/>
        <end position="24"/>
    </location>
</feature>
<evidence type="ECO:0000256" key="2">
    <source>
        <dbReference type="SAM" id="SignalP"/>
    </source>
</evidence>
<gene>
    <name evidence="4" type="ORF">PIB30_066314</name>
</gene>
<dbReference type="Proteomes" id="UP001341840">
    <property type="component" value="Unassembled WGS sequence"/>
</dbReference>
<dbReference type="InterPro" id="IPR014044">
    <property type="entry name" value="CAP_dom"/>
</dbReference>
<feature type="signal peptide" evidence="2">
    <location>
        <begin position="1"/>
        <end position="17"/>
    </location>
</feature>
<sequence>MKRLLKIWVVLISFVNTVPLLLMLQNSPEDYLRVHNEARNKVGVDTLRWNAHLEVYAEQIVSREKSRCGPRSIVGARKYGINVEIIRHTSKNSDPSGVDAVTSWVRQKYNYNQTSNSCIDKTPDCRKYTQVVWRNTTSLGCAEDKCLNIKASIFICYYLPRGNIENQHPYLTH</sequence>
<organism evidence="4 5">
    <name type="scientific">Stylosanthes scabra</name>
    <dbReference type="NCBI Taxonomy" id="79078"/>
    <lineage>
        <taxon>Eukaryota</taxon>
        <taxon>Viridiplantae</taxon>
        <taxon>Streptophyta</taxon>
        <taxon>Embryophyta</taxon>
        <taxon>Tracheophyta</taxon>
        <taxon>Spermatophyta</taxon>
        <taxon>Magnoliopsida</taxon>
        <taxon>eudicotyledons</taxon>
        <taxon>Gunneridae</taxon>
        <taxon>Pentapetalae</taxon>
        <taxon>rosids</taxon>
        <taxon>fabids</taxon>
        <taxon>Fabales</taxon>
        <taxon>Fabaceae</taxon>
        <taxon>Papilionoideae</taxon>
        <taxon>50 kb inversion clade</taxon>
        <taxon>dalbergioids sensu lato</taxon>
        <taxon>Dalbergieae</taxon>
        <taxon>Pterocarpus clade</taxon>
        <taxon>Stylosanthes</taxon>
    </lineage>
</organism>
<dbReference type="EMBL" id="JASCZI010212123">
    <property type="protein sequence ID" value="MED6198440.1"/>
    <property type="molecule type" value="Genomic_DNA"/>
</dbReference>
<keyword evidence="5" id="KW-1185">Reference proteome</keyword>
<dbReference type="InterPro" id="IPR035940">
    <property type="entry name" value="CAP_sf"/>
</dbReference>
<protein>
    <recommendedName>
        <fullName evidence="3">SCP domain-containing protein</fullName>
    </recommendedName>
</protein>
<evidence type="ECO:0000259" key="3">
    <source>
        <dbReference type="SMART" id="SM00198"/>
    </source>
</evidence>
<evidence type="ECO:0000256" key="1">
    <source>
        <dbReference type="SAM" id="Phobius"/>
    </source>
</evidence>
<name>A0ABU6XNL5_9FABA</name>
<dbReference type="SUPFAM" id="SSF55797">
    <property type="entry name" value="PR-1-like"/>
    <property type="match status" value="1"/>
</dbReference>
<keyword evidence="1" id="KW-0812">Transmembrane</keyword>
<dbReference type="Pfam" id="PF00188">
    <property type="entry name" value="CAP"/>
    <property type="match status" value="1"/>
</dbReference>
<dbReference type="PANTHER" id="PTHR10334">
    <property type="entry name" value="CYSTEINE-RICH SECRETORY PROTEIN-RELATED"/>
    <property type="match status" value="1"/>
</dbReference>
<keyword evidence="1" id="KW-1133">Transmembrane helix</keyword>
<evidence type="ECO:0000313" key="5">
    <source>
        <dbReference type="Proteomes" id="UP001341840"/>
    </source>
</evidence>
<dbReference type="PRINTS" id="PR00837">
    <property type="entry name" value="V5TPXLIKE"/>
</dbReference>
<feature type="chain" id="PRO_5045214977" description="SCP domain-containing protein" evidence="2">
    <location>
        <begin position="18"/>
        <end position="173"/>
    </location>
</feature>
<comment type="caution">
    <text evidence="4">The sequence shown here is derived from an EMBL/GenBank/DDBJ whole genome shotgun (WGS) entry which is preliminary data.</text>
</comment>
<reference evidence="4 5" key="1">
    <citation type="journal article" date="2023" name="Plants (Basel)">
        <title>Bridging the Gap: Combining Genomics and Transcriptomics Approaches to Understand Stylosanthes scabra, an Orphan Legume from the Brazilian Caatinga.</title>
        <authorList>
            <person name="Ferreira-Neto J.R.C."/>
            <person name="da Silva M.D."/>
            <person name="Binneck E."/>
            <person name="de Melo N.F."/>
            <person name="da Silva R.H."/>
            <person name="de Melo A.L.T.M."/>
            <person name="Pandolfi V."/>
            <person name="Bustamante F.O."/>
            <person name="Brasileiro-Vidal A.C."/>
            <person name="Benko-Iseppon A.M."/>
        </authorList>
    </citation>
    <scope>NUCLEOTIDE SEQUENCE [LARGE SCALE GENOMIC DNA]</scope>
    <source>
        <tissue evidence="4">Leaves</tissue>
    </source>
</reference>
<dbReference type="SMART" id="SM00198">
    <property type="entry name" value="SCP"/>
    <property type="match status" value="1"/>
</dbReference>
<keyword evidence="2" id="KW-0732">Signal</keyword>
<dbReference type="InterPro" id="IPR001283">
    <property type="entry name" value="CRISP-related"/>
</dbReference>
<dbReference type="Gene3D" id="3.40.33.10">
    <property type="entry name" value="CAP"/>
    <property type="match status" value="1"/>
</dbReference>
<keyword evidence="1" id="KW-0472">Membrane</keyword>
<evidence type="ECO:0000313" key="4">
    <source>
        <dbReference type="EMBL" id="MED6198440.1"/>
    </source>
</evidence>
<proteinExistence type="predicted"/>
<accession>A0ABU6XNL5</accession>
<feature type="domain" description="SCP" evidence="3">
    <location>
        <begin position="26"/>
        <end position="166"/>
    </location>
</feature>